<dbReference type="EMBL" id="SPHZ02000011">
    <property type="protein sequence ID" value="KAF0892433.1"/>
    <property type="molecule type" value="Genomic_DNA"/>
</dbReference>
<feature type="region of interest" description="Disordered" evidence="1">
    <location>
        <begin position="96"/>
        <end position="115"/>
    </location>
</feature>
<name>A0A6G1BS70_9ORYZ</name>
<comment type="caution">
    <text evidence="2">The sequence shown here is derived from an EMBL/GenBank/DDBJ whole genome shotgun (WGS) entry which is preliminary data.</text>
</comment>
<keyword evidence="4" id="KW-1185">Reference proteome</keyword>
<gene>
    <name evidence="2" type="ORF">E2562_006551</name>
    <name evidence="3" type="ORF">E2562_016720</name>
</gene>
<sequence length="115" mass="12739">MTYVVDDTALLVVASSPLLRPTDVTILTTSIGRRYHLQQHPSPRILPATARAYPRPRPIAVVARRDPTHPCPAPRHESRWQRCRWVTLPHAAPARPVASTAACQRSRATTGPPRA</sequence>
<evidence type="ECO:0000313" key="2">
    <source>
        <dbReference type="EMBL" id="KAF0891195.1"/>
    </source>
</evidence>
<reference evidence="2 4" key="1">
    <citation type="submission" date="2019-11" db="EMBL/GenBank/DDBJ databases">
        <title>Whole genome sequence of Oryza granulata.</title>
        <authorList>
            <person name="Li W."/>
        </authorList>
    </citation>
    <scope>NUCLEOTIDE SEQUENCE [LARGE SCALE GENOMIC DNA]</scope>
    <source>
        <strain evidence="4">cv. Menghai</strain>
        <tissue evidence="2">Leaf</tissue>
    </source>
</reference>
<dbReference type="AlphaFoldDB" id="A0A6G1BS70"/>
<evidence type="ECO:0000313" key="3">
    <source>
        <dbReference type="EMBL" id="KAF0892433.1"/>
    </source>
</evidence>
<dbReference type="EMBL" id="SPHZ02000011">
    <property type="protein sequence ID" value="KAF0891195.1"/>
    <property type="molecule type" value="Genomic_DNA"/>
</dbReference>
<proteinExistence type="predicted"/>
<evidence type="ECO:0000256" key="1">
    <source>
        <dbReference type="SAM" id="MobiDB-lite"/>
    </source>
</evidence>
<accession>A0A6G1BS70</accession>
<organism evidence="2 4">
    <name type="scientific">Oryza meyeriana var. granulata</name>
    <dbReference type="NCBI Taxonomy" id="110450"/>
    <lineage>
        <taxon>Eukaryota</taxon>
        <taxon>Viridiplantae</taxon>
        <taxon>Streptophyta</taxon>
        <taxon>Embryophyta</taxon>
        <taxon>Tracheophyta</taxon>
        <taxon>Spermatophyta</taxon>
        <taxon>Magnoliopsida</taxon>
        <taxon>Liliopsida</taxon>
        <taxon>Poales</taxon>
        <taxon>Poaceae</taxon>
        <taxon>BOP clade</taxon>
        <taxon>Oryzoideae</taxon>
        <taxon>Oryzeae</taxon>
        <taxon>Oryzinae</taxon>
        <taxon>Oryza</taxon>
        <taxon>Oryza meyeriana</taxon>
    </lineage>
</organism>
<evidence type="ECO:0000313" key="4">
    <source>
        <dbReference type="Proteomes" id="UP000479710"/>
    </source>
</evidence>
<dbReference type="Proteomes" id="UP000479710">
    <property type="component" value="Unassembled WGS sequence"/>
</dbReference>
<protein>
    <submittedName>
        <fullName evidence="2">Uncharacterized protein</fullName>
    </submittedName>
</protein>